<dbReference type="GO" id="GO:0005524">
    <property type="term" value="F:ATP binding"/>
    <property type="evidence" value="ECO:0007669"/>
    <property type="project" value="InterPro"/>
</dbReference>
<feature type="domain" description="Helicase C-terminal" evidence="3">
    <location>
        <begin position="659"/>
        <end position="807"/>
    </location>
</feature>
<dbReference type="InterPro" id="IPR006935">
    <property type="entry name" value="Helicase/UvrB_N"/>
</dbReference>
<evidence type="ECO:0000313" key="4">
    <source>
        <dbReference type="EMBL" id="TDC35879.1"/>
    </source>
</evidence>
<dbReference type="CDD" id="cd17926">
    <property type="entry name" value="DEXHc_RE"/>
    <property type="match status" value="1"/>
</dbReference>
<dbReference type="EMBL" id="SMKA01000001">
    <property type="protein sequence ID" value="TDC35879.1"/>
    <property type="molecule type" value="Genomic_DNA"/>
</dbReference>
<keyword evidence="4" id="KW-0547">Nucleotide-binding</keyword>
<dbReference type="GO" id="GO:0004386">
    <property type="term" value="F:helicase activity"/>
    <property type="evidence" value="ECO:0007669"/>
    <property type="project" value="UniProtKB-KW"/>
</dbReference>
<dbReference type="Pfam" id="PF00271">
    <property type="entry name" value="Helicase_C"/>
    <property type="match status" value="1"/>
</dbReference>
<dbReference type="AlphaFoldDB" id="A0A4R4QKC6"/>
<keyword evidence="4" id="KW-0347">Helicase</keyword>
<keyword evidence="4" id="KW-0378">Hydrolase</keyword>
<dbReference type="GO" id="GO:0003677">
    <property type="term" value="F:DNA binding"/>
    <property type="evidence" value="ECO:0007669"/>
    <property type="project" value="InterPro"/>
</dbReference>
<name>A0A4R4QKC6_9ACTN</name>
<dbReference type="OrthoDB" id="9776021at2"/>
<evidence type="ECO:0000259" key="2">
    <source>
        <dbReference type="PROSITE" id="PS51192"/>
    </source>
</evidence>
<dbReference type="GO" id="GO:0005829">
    <property type="term" value="C:cytosol"/>
    <property type="evidence" value="ECO:0007669"/>
    <property type="project" value="TreeGrafter"/>
</dbReference>
<dbReference type="GO" id="GO:0016787">
    <property type="term" value="F:hydrolase activity"/>
    <property type="evidence" value="ECO:0007669"/>
    <property type="project" value="InterPro"/>
</dbReference>
<evidence type="ECO:0000259" key="3">
    <source>
        <dbReference type="PROSITE" id="PS51194"/>
    </source>
</evidence>
<dbReference type="Pfam" id="PF22548">
    <property type="entry name" value="AEP-TOTE"/>
    <property type="match status" value="1"/>
</dbReference>
<evidence type="ECO:0000313" key="5">
    <source>
        <dbReference type="Proteomes" id="UP000295075"/>
    </source>
</evidence>
<keyword evidence="5" id="KW-1185">Reference proteome</keyword>
<dbReference type="InterPro" id="IPR001650">
    <property type="entry name" value="Helicase_C-like"/>
</dbReference>
<dbReference type="InterPro" id="IPR054347">
    <property type="entry name" value="TOTE_primase"/>
</dbReference>
<dbReference type="PROSITE" id="PS51194">
    <property type="entry name" value="HELICASE_CTER"/>
    <property type="match status" value="1"/>
</dbReference>
<dbReference type="Pfam" id="PF04851">
    <property type="entry name" value="ResIII"/>
    <property type="match status" value="1"/>
</dbReference>
<dbReference type="SMART" id="SM00487">
    <property type="entry name" value="DEXDc"/>
    <property type="match status" value="1"/>
</dbReference>
<feature type="coiled-coil region" evidence="1">
    <location>
        <begin position="24"/>
        <end position="51"/>
    </location>
</feature>
<dbReference type="InterPro" id="IPR050742">
    <property type="entry name" value="Helicase_Restrict-Modif_Enz"/>
</dbReference>
<dbReference type="SUPFAM" id="SSF52540">
    <property type="entry name" value="P-loop containing nucleoside triphosphate hydrolases"/>
    <property type="match status" value="2"/>
</dbReference>
<feature type="domain" description="Helicase ATP-binding" evidence="2">
    <location>
        <begin position="454"/>
        <end position="601"/>
    </location>
</feature>
<dbReference type="PANTHER" id="PTHR47396:SF1">
    <property type="entry name" value="ATP-DEPENDENT HELICASE IRC3-RELATED"/>
    <property type="match status" value="1"/>
</dbReference>
<reference evidence="4 5" key="1">
    <citation type="submission" date="2019-03" db="EMBL/GenBank/DDBJ databases">
        <title>Draft genome sequences of novel Actinobacteria.</title>
        <authorList>
            <person name="Sahin N."/>
            <person name="Ay H."/>
            <person name="Saygin H."/>
        </authorList>
    </citation>
    <scope>NUCLEOTIDE SEQUENCE [LARGE SCALE GENOMIC DNA]</scope>
    <source>
        <strain evidence="4 5">JCM 30547</strain>
    </source>
</reference>
<sequence length="811" mass="87635">MPRGLAASWQDGCVSLGEDRDGAGLDLRRELSELRSERDRLRVENVRLSRLLELRGQDTTPADEQLAAPIGPGGLVSMAGSTPQQKLALYLDLFRARNDTYAKRWEDPRTGKKGWMPVAAGGWRKGMTRATARLLPLTPDVVAEHLGARARQDLFIGLYPMLPDNTCWWLAADFDGKSAMLDALAYVKAARTAGVPAALEISQSGAGAHVWIFFTKAIPAQTAREVGTALIHEAILQRGAMSLGSYDRLFPSQDVLPGSGPGNLIAAPLHGNRRKNGLTLFLDPATLEPYEDQWAFLSTLDRLAPGDAARIARKASRAAVGRDVTTLARAESTKVHPPMPSVVRAELAAGLVLDATELPPAALATFKHAASMANPKFYELQRLRKSTWDTPRFVTGYDLTLDEKLVLPRGLRHLVTGIVERSGARLDVTDNRTAGKEIDVALIGELTDRQAVAVGELLAHDDGVLVAPPGSGKTVMACAVIAERAVSTLILVDRKALADQWRARLTEFLGLKPGQLGGGRSKLTGIVDVAMLPTLARHDDVETLTAGYGQIIIDEAHHVAAAAYDHSVKKIAARYWLGLTATPDRRDGLGELLHWQLGPVRHTMTDEIPGTLAEAVGPIAGPARVLHVHETTFTAVDIDHDAPSPIAEAHRALTIDKARNEQILDDVHGCLIQGRNCLVLTRRVAHLETLTSLLAGRGHQPLVLQGGMRAKERRAIVERLTDARAGDGVLVVGTTPFVGEGFDAPALDTLFLAAPISFDGLLLQCAGRVVRPAPGKTVAEVHDYHDPLVPLLAASLQRRMPGYKRLHFERV</sequence>
<dbReference type="InterPro" id="IPR014001">
    <property type="entry name" value="Helicase_ATP-bd"/>
</dbReference>
<dbReference type="InterPro" id="IPR027417">
    <property type="entry name" value="P-loop_NTPase"/>
</dbReference>
<dbReference type="PROSITE" id="PS51192">
    <property type="entry name" value="HELICASE_ATP_BIND_1"/>
    <property type="match status" value="1"/>
</dbReference>
<gene>
    <name evidence="4" type="ORF">E1261_00710</name>
</gene>
<dbReference type="PANTHER" id="PTHR47396">
    <property type="entry name" value="TYPE I RESTRICTION ENZYME ECOKI R PROTEIN"/>
    <property type="match status" value="1"/>
</dbReference>
<dbReference type="CDD" id="cd18785">
    <property type="entry name" value="SF2_C"/>
    <property type="match status" value="1"/>
</dbReference>
<proteinExistence type="predicted"/>
<evidence type="ECO:0000256" key="1">
    <source>
        <dbReference type="SAM" id="Coils"/>
    </source>
</evidence>
<dbReference type="Proteomes" id="UP000295075">
    <property type="component" value="Unassembled WGS sequence"/>
</dbReference>
<comment type="caution">
    <text evidence="4">The sequence shown here is derived from an EMBL/GenBank/DDBJ whole genome shotgun (WGS) entry which is preliminary data.</text>
</comment>
<dbReference type="Gene3D" id="3.40.50.300">
    <property type="entry name" value="P-loop containing nucleotide triphosphate hydrolases"/>
    <property type="match status" value="2"/>
</dbReference>
<keyword evidence="1" id="KW-0175">Coiled coil</keyword>
<keyword evidence="4" id="KW-0067">ATP-binding</keyword>
<organism evidence="4 5">
    <name type="scientific">Kribbella albertanoniae</name>
    <dbReference type="NCBI Taxonomy" id="1266829"/>
    <lineage>
        <taxon>Bacteria</taxon>
        <taxon>Bacillati</taxon>
        <taxon>Actinomycetota</taxon>
        <taxon>Actinomycetes</taxon>
        <taxon>Propionibacteriales</taxon>
        <taxon>Kribbellaceae</taxon>
        <taxon>Kribbella</taxon>
    </lineage>
</organism>
<accession>A0A4R4QKC6</accession>
<protein>
    <submittedName>
        <fullName evidence="4">DEAD/DEAH box helicase</fullName>
    </submittedName>
</protein>